<evidence type="ECO:0000259" key="1">
    <source>
        <dbReference type="Pfam" id="PF01592"/>
    </source>
</evidence>
<organism evidence="2 3">
    <name type="scientific">Candidatus Gottesmanbacteria bacterium RBG_13_37_7</name>
    <dbReference type="NCBI Taxonomy" id="1798369"/>
    <lineage>
        <taxon>Bacteria</taxon>
        <taxon>Candidatus Gottesmaniibacteriota</taxon>
    </lineage>
</organism>
<dbReference type="PANTHER" id="PTHR10093">
    <property type="entry name" value="IRON-SULFUR CLUSTER ASSEMBLY ENZYME NIFU HOMOLOG"/>
    <property type="match status" value="1"/>
</dbReference>
<dbReference type="GO" id="GO:0005506">
    <property type="term" value="F:iron ion binding"/>
    <property type="evidence" value="ECO:0007669"/>
    <property type="project" value="InterPro"/>
</dbReference>
<dbReference type="GO" id="GO:0016226">
    <property type="term" value="P:iron-sulfur cluster assembly"/>
    <property type="evidence" value="ECO:0007669"/>
    <property type="project" value="InterPro"/>
</dbReference>
<dbReference type="Pfam" id="PF01592">
    <property type="entry name" value="NifU_N"/>
    <property type="match status" value="1"/>
</dbReference>
<proteinExistence type="predicted"/>
<dbReference type="CDD" id="cd06664">
    <property type="entry name" value="IscU_like"/>
    <property type="match status" value="1"/>
</dbReference>
<comment type="caution">
    <text evidence="2">The sequence shown here is derived from an EMBL/GenBank/DDBJ whole genome shotgun (WGS) entry which is preliminary data.</text>
</comment>
<feature type="non-terminal residue" evidence="2">
    <location>
        <position position="155"/>
    </location>
</feature>
<accession>A0A1F5YKN6</accession>
<dbReference type="EMBL" id="MFIY01000009">
    <property type="protein sequence ID" value="OGG00432.1"/>
    <property type="molecule type" value="Genomic_DNA"/>
</dbReference>
<dbReference type="InterPro" id="IPR002871">
    <property type="entry name" value="NIF_FeS_clus_asmbl_NifU_N"/>
</dbReference>
<dbReference type="GO" id="GO:0051536">
    <property type="term" value="F:iron-sulfur cluster binding"/>
    <property type="evidence" value="ECO:0007669"/>
    <property type="project" value="InterPro"/>
</dbReference>
<reference evidence="2 3" key="1">
    <citation type="journal article" date="2016" name="Nat. Commun.">
        <title>Thousands of microbial genomes shed light on interconnected biogeochemical processes in an aquifer system.</title>
        <authorList>
            <person name="Anantharaman K."/>
            <person name="Brown C.T."/>
            <person name="Hug L.A."/>
            <person name="Sharon I."/>
            <person name="Castelle C.J."/>
            <person name="Probst A.J."/>
            <person name="Thomas B.C."/>
            <person name="Singh A."/>
            <person name="Wilkins M.J."/>
            <person name="Karaoz U."/>
            <person name="Brodie E.L."/>
            <person name="Williams K.H."/>
            <person name="Hubbard S.S."/>
            <person name="Banfield J.F."/>
        </authorList>
    </citation>
    <scope>NUCLEOTIDE SEQUENCE [LARGE SCALE GENOMIC DNA]</scope>
</reference>
<dbReference type="SUPFAM" id="SSF82649">
    <property type="entry name" value="SufE/NifU"/>
    <property type="match status" value="1"/>
</dbReference>
<gene>
    <name evidence="2" type="ORF">A2Y99_00425</name>
</gene>
<protein>
    <submittedName>
        <fullName evidence="2">Iron-sulfur cluster assembly scaffold protein</fullName>
    </submittedName>
</protein>
<name>A0A1F5YKN6_9BACT</name>
<dbReference type="AlphaFoldDB" id="A0A1F5YKN6"/>
<evidence type="ECO:0000313" key="2">
    <source>
        <dbReference type="EMBL" id="OGG00432.1"/>
    </source>
</evidence>
<evidence type="ECO:0000313" key="3">
    <source>
        <dbReference type="Proteomes" id="UP000178230"/>
    </source>
</evidence>
<dbReference type="Gene3D" id="3.90.1010.10">
    <property type="match status" value="1"/>
</dbReference>
<sequence>MYNKKVIQHFQKPHNIGKMANPDGTGKVGNIVCGDVMHLYVKIGKNNRNEEIIKDIKFQTFGCVAAISTSSAITDLAKGKTIREALTISKEVIIKYLGSLPPVKIHCSLLAADALYEAIYDYLLKKKREIPLPLIKRHTQIEKEKKFIKEKYKDW</sequence>
<dbReference type="Proteomes" id="UP000178230">
    <property type="component" value="Unassembled WGS sequence"/>
</dbReference>
<feature type="domain" description="NIF system FeS cluster assembly NifU N-terminal" evidence="1">
    <location>
        <begin position="1"/>
        <end position="127"/>
    </location>
</feature>